<feature type="chain" id="PRO_5034949567" description="Secreted protein" evidence="1">
    <location>
        <begin position="19"/>
        <end position="110"/>
    </location>
</feature>
<reference evidence="2" key="2">
    <citation type="submission" date="2020-01" db="EMBL/GenBank/DDBJ databases">
        <title>Population-level Yeast Reference Genomes.</title>
        <authorList>
            <person name="Yue J.-X."/>
        </authorList>
    </citation>
    <scope>NUCLEOTIDE SEQUENCE</scope>
    <source>
        <strain evidence="2">CBS432</strain>
    </source>
</reference>
<feature type="signal peptide" evidence="1">
    <location>
        <begin position="1"/>
        <end position="18"/>
    </location>
</feature>
<dbReference type="OrthoDB" id="4036904at2759"/>
<evidence type="ECO:0008006" key="3">
    <source>
        <dbReference type="Google" id="ProtNLM"/>
    </source>
</evidence>
<organism evidence="2">
    <name type="scientific">Saccharomyces paradoxus</name>
    <name type="common">Yeast</name>
    <name type="synonym">Saccharomyces douglasii</name>
    <dbReference type="NCBI Taxonomy" id="27291"/>
    <lineage>
        <taxon>Eukaryota</taxon>
        <taxon>Fungi</taxon>
        <taxon>Dikarya</taxon>
        <taxon>Ascomycota</taxon>
        <taxon>Saccharomycotina</taxon>
        <taxon>Saccharomycetes</taxon>
        <taxon>Saccharomycetales</taxon>
        <taxon>Saccharomycetaceae</taxon>
        <taxon>Saccharomyces</taxon>
    </lineage>
</organism>
<keyword evidence="1" id="KW-0732">Signal</keyword>
<protein>
    <recommendedName>
        <fullName evidence="3">Secreted protein</fullName>
    </recommendedName>
</protein>
<dbReference type="VEuPathDB" id="FungiDB:SPAR_E00080"/>
<reference evidence="2" key="1">
    <citation type="journal article" date="2017" name="Nat. Genet.">
        <title>Contrasting evolutionary genome dynamics between domesticated and wild yeasts.</title>
        <authorList>
            <person name="Yue J.X."/>
            <person name="Li J."/>
            <person name="Aigrain L."/>
            <person name="Hallin J."/>
            <person name="Persson K."/>
            <person name="Oliver K."/>
            <person name="Bergstrom A."/>
            <person name="Coupland P."/>
            <person name="Warringer J."/>
            <person name="Lagomarsino M.C."/>
            <person name="Fischer G."/>
            <person name="Durbin R."/>
            <person name="Liti G."/>
        </authorList>
    </citation>
    <scope>NUCLEOTIDE SEQUENCE</scope>
    <source>
        <strain evidence="2">CBS432</strain>
    </source>
</reference>
<gene>
    <name evidence="2" type="ORF">SPAR_E00080</name>
</gene>
<name>A0A8B8UQ09_SACPA</name>
<proteinExistence type="predicted"/>
<dbReference type="KEGG" id="spao:SPAR_E00080"/>
<accession>A0A8B8UQ09</accession>
<dbReference type="GeneID" id="54629993"/>
<dbReference type="RefSeq" id="XP_033765751.1">
    <property type="nucleotide sequence ID" value="XM_033909860.1"/>
</dbReference>
<evidence type="ECO:0000256" key="1">
    <source>
        <dbReference type="SAM" id="SignalP"/>
    </source>
</evidence>
<reference evidence="2" key="3">
    <citation type="submission" date="2025-07" db="EMBL/GenBank/DDBJ databases">
        <authorList>
            <consortium name="NCBI Genome Project"/>
        </authorList>
    </citation>
    <scope>NUCLEOTIDE SEQUENCE</scope>
    <source>
        <strain evidence="2">CBS432</strain>
    </source>
</reference>
<evidence type="ECO:0000313" key="2">
    <source>
        <dbReference type="RefSeq" id="XP_033765751.1"/>
    </source>
</evidence>
<dbReference type="AlphaFoldDB" id="A0A8B8UQ09"/>
<reference evidence="2" key="4">
    <citation type="submission" date="2025-08" db="UniProtKB">
        <authorList>
            <consortium name="RefSeq"/>
        </authorList>
    </citation>
    <scope>IDENTIFICATION</scope>
    <source>
        <strain evidence="2">CBS432</strain>
    </source>
</reference>
<sequence length="110" mass="13012">MRVCMLAVALQGLALVCCMNTTENRKTFTYNTWTSFQIADYDSRFWSVRLPPVNRTTCGDEDHPWITIHYDEVDRLVNDRLANWDDGPVPDREEFRKRVISQARCDRPHY</sequence>